<dbReference type="GO" id="GO:0008168">
    <property type="term" value="F:methyltransferase activity"/>
    <property type="evidence" value="ECO:0007669"/>
    <property type="project" value="UniProtKB-KW"/>
</dbReference>
<dbReference type="EMBL" id="CAMXCT010004593">
    <property type="protein sequence ID" value="CAI4009685.1"/>
    <property type="molecule type" value="Genomic_DNA"/>
</dbReference>
<keyword evidence="3" id="KW-0489">Methyltransferase</keyword>
<evidence type="ECO:0000313" key="1">
    <source>
        <dbReference type="EMBL" id="CAI4009685.1"/>
    </source>
</evidence>
<keyword evidence="4" id="KW-1185">Reference proteome</keyword>
<reference evidence="1" key="1">
    <citation type="submission" date="2022-10" db="EMBL/GenBank/DDBJ databases">
        <authorList>
            <person name="Chen Y."/>
            <person name="Dougan E. K."/>
            <person name="Chan C."/>
            <person name="Rhodes N."/>
            <person name="Thang M."/>
        </authorList>
    </citation>
    <scope>NUCLEOTIDE SEQUENCE</scope>
</reference>
<sequence>VSENSQIFPGTLPQGAVVEEVQVVGNRLSFTDFSMRGPPSGWVNLRENGRDMLVIDTEGLSTLNIAEALRESAGMNFVPPANVEPPLSGWAKLSEMRLVCAPPKIAGF</sequence>
<dbReference type="EMBL" id="CAMXCT030004593">
    <property type="protein sequence ID" value="CAL4796997.1"/>
    <property type="molecule type" value="Genomic_DNA"/>
</dbReference>
<dbReference type="Proteomes" id="UP001152797">
    <property type="component" value="Unassembled WGS sequence"/>
</dbReference>
<evidence type="ECO:0000313" key="4">
    <source>
        <dbReference type="Proteomes" id="UP001152797"/>
    </source>
</evidence>
<protein>
    <submittedName>
        <fullName evidence="3">Methionine synthase (5-methyltetrahydrofolate--homocysteine methyltransferase) (Vitamin-B12 dependent methionine synthase)</fullName>
    </submittedName>
</protein>
<name>A0A9P1GDT1_9DINO</name>
<accession>A0A9P1GDT1</accession>
<dbReference type="GO" id="GO:0032259">
    <property type="term" value="P:methylation"/>
    <property type="evidence" value="ECO:0007669"/>
    <property type="project" value="UniProtKB-KW"/>
</dbReference>
<comment type="caution">
    <text evidence="1">The sequence shown here is derived from an EMBL/GenBank/DDBJ whole genome shotgun (WGS) entry which is preliminary data.</text>
</comment>
<keyword evidence="3" id="KW-0808">Transferase</keyword>
<evidence type="ECO:0000313" key="2">
    <source>
        <dbReference type="EMBL" id="CAL1163060.1"/>
    </source>
</evidence>
<proteinExistence type="predicted"/>
<gene>
    <name evidence="1" type="ORF">C1SCF055_LOCUS35024</name>
</gene>
<dbReference type="EMBL" id="CAMXCT020004593">
    <property type="protein sequence ID" value="CAL1163060.1"/>
    <property type="molecule type" value="Genomic_DNA"/>
</dbReference>
<feature type="non-terminal residue" evidence="1">
    <location>
        <position position="1"/>
    </location>
</feature>
<reference evidence="2" key="2">
    <citation type="submission" date="2024-04" db="EMBL/GenBank/DDBJ databases">
        <authorList>
            <person name="Chen Y."/>
            <person name="Shah S."/>
            <person name="Dougan E. K."/>
            <person name="Thang M."/>
            <person name="Chan C."/>
        </authorList>
    </citation>
    <scope>NUCLEOTIDE SEQUENCE [LARGE SCALE GENOMIC DNA]</scope>
</reference>
<dbReference type="AlphaFoldDB" id="A0A9P1GDT1"/>
<evidence type="ECO:0000313" key="3">
    <source>
        <dbReference type="EMBL" id="CAL4796997.1"/>
    </source>
</evidence>
<organism evidence="1">
    <name type="scientific">Cladocopium goreaui</name>
    <dbReference type="NCBI Taxonomy" id="2562237"/>
    <lineage>
        <taxon>Eukaryota</taxon>
        <taxon>Sar</taxon>
        <taxon>Alveolata</taxon>
        <taxon>Dinophyceae</taxon>
        <taxon>Suessiales</taxon>
        <taxon>Symbiodiniaceae</taxon>
        <taxon>Cladocopium</taxon>
    </lineage>
</organism>